<feature type="domain" description="Major facilitator superfamily (MFS) profile" evidence="8">
    <location>
        <begin position="1"/>
        <end position="408"/>
    </location>
</feature>
<dbReference type="Proteomes" id="UP001501303">
    <property type="component" value="Unassembled WGS sequence"/>
</dbReference>
<feature type="region of interest" description="Disordered" evidence="6">
    <location>
        <begin position="416"/>
        <end position="442"/>
    </location>
</feature>
<keyword evidence="10" id="KW-1185">Reference proteome</keyword>
<proteinExistence type="predicted"/>
<feature type="transmembrane region" description="Helical" evidence="7">
    <location>
        <begin position="382"/>
        <end position="403"/>
    </location>
</feature>
<dbReference type="EMBL" id="BAAAMJ010000018">
    <property type="protein sequence ID" value="GAA1911898.1"/>
    <property type="molecule type" value="Genomic_DNA"/>
</dbReference>
<dbReference type="PROSITE" id="PS00216">
    <property type="entry name" value="SUGAR_TRANSPORT_1"/>
    <property type="match status" value="1"/>
</dbReference>
<evidence type="ECO:0000313" key="9">
    <source>
        <dbReference type="EMBL" id="GAA1911898.1"/>
    </source>
</evidence>
<dbReference type="Gene3D" id="1.20.1250.20">
    <property type="entry name" value="MFS general substrate transporter like domains"/>
    <property type="match status" value="1"/>
</dbReference>
<comment type="subcellular location">
    <subcellularLocation>
        <location evidence="1">Cell membrane</location>
        <topology evidence="1">Multi-pass membrane protein</topology>
    </subcellularLocation>
</comment>
<dbReference type="PANTHER" id="PTHR23513:SF6">
    <property type="entry name" value="MAJOR FACILITATOR SUPERFAMILY ASSOCIATED DOMAIN-CONTAINING PROTEIN"/>
    <property type="match status" value="1"/>
</dbReference>
<feature type="transmembrane region" description="Helical" evidence="7">
    <location>
        <begin position="317"/>
        <end position="342"/>
    </location>
</feature>
<evidence type="ECO:0000259" key="8">
    <source>
        <dbReference type="PROSITE" id="PS50850"/>
    </source>
</evidence>
<feature type="transmembrane region" description="Helical" evidence="7">
    <location>
        <begin position="220"/>
        <end position="239"/>
    </location>
</feature>
<keyword evidence="3 7" id="KW-0812">Transmembrane</keyword>
<feature type="transmembrane region" description="Helical" evidence="7">
    <location>
        <begin position="354"/>
        <end position="376"/>
    </location>
</feature>
<protein>
    <submittedName>
        <fullName evidence="9">Macrolide resistance MFS transporter Mrx(A)</fullName>
    </submittedName>
</protein>
<evidence type="ECO:0000256" key="7">
    <source>
        <dbReference type="SAM" id="Phobius"/>
    </source>
</evidence>
<keyword evidence="4 7" id="KW-1133">Transmembrane helix</keyword>
<keyword evidence="2" id="KW-1003">Cell membrane</keyword>
<evidence type="ECO:0000256" key="6">
    <source>
        <dbReference type="SAM" id="MobiDB-lite"/>
    </source>
</evidence>
<feature type="transmembrane region" description="Helical" evidence="7">
    <location>
        <begin position="293"/>
        <end position="311"/>
    </location>
</feature>
<dbReference type="SUPFAM" id="SSF103473">
    <property type="entry name" value="MFS general substrate transporter"/>
    <property type="match status" value="1"/>
</dbReference>
<comment type="caution">
    <text evidence="9">The sequence shown here is derived from an EMBL/GenBank/DDBJ whole genome shotgun (WGS) entry which is preliminary data.</text>
</comment>
<dbReference type="InterPro" id="IPR020846">
    <property type="entry name" value="MFS_dom"/>
</dbReference>
<feature type="transmembrane region" description="Helical" evidence="7">
    <location>
        <begin position="160"/>
        <end position="185"/>
    </location>
</feature>
<reference evidence="9 10" key="1">
    <citation type="journal article" date="2019" name="Int. J. Syst. Evol. Microbiol.">
        <title>The Global Catalogue of Microorganisms (GCM) 10K type strain sequencing project: providing services to taxonomists for standard genome sequencing and annotation.</title>
        <authorList>
            <consortium name="The Broad Institute Genomics Platform"/>
            <consortium name="The Broad Institute Genome Sequencing Center for Infectious Disease"/>
            <person name="Wu L."/>
            <person name="Ma J."/>
        </authorList>
    </citation>
    <scope>NUCLEOTIDE SEQUENCE [LARGE SCALE GENOMIC DNA]</scope>
    <source>
        <strain evidence="9 10">JCM 13581</strain>
    </source>
</reference>
<name>A0ABN2P5T2_9ACTN</name>
<keyword evidence="5 7" id="KW-0472">Membrane</keyword>
<dbReference type="PROSITE" id="PS50850">
    <property type="entry name" value="MFS"/>
    <property type="match status" value="1"/>
</dbReference>
<feature type="transmembrane region" description="Helical" evidence="7">
    <location>
        <begin position="15"/>
        <end position="38"/>
    </location>
</feature>
<dbReference type="InterPro" id="IPR011701">
    <property type="entry name" value="MFS"/>
</dbReference>
<sequence>MPLRLLTPGRRPMTALYATSVVSVGGHSLTLIAIPWFVLQSTGSPGRTGLVAFCAAAPVVLSTLFGGPAIDRFGRRRTSVTSDLACGLATAAVPLLFWAGALPFWLLCALVALAGLLHAPGETARSVMLPDAAERAGTALARASGFYQGVSNAARPAGMALGGVLIAALGTEAALLIAGGVFVLASLSALALRGMPGAEPLPAAAPLSVRGYAGELREGYAFVLTTPLLLAVIVVLMFSNGTHQGWSAVLAPVHADLHLGGAHALGLLAAATGVGMALGSLVYGAWGGRLPRWPVFAVCFLVSGFPRYFTAVLDDGLLALAVVVAVGSFAAGALNPILFTVLYEVVPAKLLSRVLGVATAVSLLVTPLGGLAAGGLVEWLGLSPALLVFGTASLLLGLCPLVFPVWRQLDRTREAVPPVSAPGPGRAGAESPPSRPGPSAGL</sequence>
<feature type="transmembrane region" description="Helical" evidence="7">
    <location>
        <begin position="259"/>
        <end position="286"/>
    </location>
</feature>
<evidence type="ECO:0000313" key="10">
    <source>
        <dbReference type="Proteomes" id="UP001501303"/>
    </source>
</evidence>
<feature type="transmembrane region" description="Helical" evidence="7">
    <location>
        <begin position="50"/>
        <end position="70"/>
    </location>
</feature>
<dbReference type="CDD" id="cd06173">
    <property type="entry name" value="MFS_MefA_like"/>
    <property type="match status" value="1"/>
</dbReference>
<organism evidence="9 10">
    <name type="scientific">Streptomyces sodiiphilus</name>
    <dbReference type="NCBI Taxonomy" id="226217"/>
    <lineage>
        <taxon>Bacteria</taxon>
        <taxon>Bacillati</taxon>
        <taxon>Actinomycetota</taxon>
        <taxon>Actinomycetes</taxon>
        <taxon>Kitasatosporales</taxon>
        <taxon>Streptomycetaceae</taxon>
        <taxon>Streptomyces</taxon>
    </lineage>
</organism>
<evidence type="ECO:0000256" key="1">
    <source>
        <dbReference type="ARBA" id="ARBA00004651"/>
    </source>
</evidence>
<evidence type="ECO:0000256" key="3">
    <source>
        <dbReference type="ARBA" id="ARBA00022692"/>
    </source>
</evidence>
<evidence type="ECO:0000256" key="2">
    <source>
        <dbReference type="ARBA" id="ARBA00022475"/>
    </source>
</evidence>
<dbReference type="Pfam" id="PF07690">
    <property type="entry name" value="MFS_1"/>
    <property type="match status" value="1"/>
</dbReference>
<dbReference type="InterPro" id="IPR005829">
    <property type="entry name" value="Sugar_transporter_CS"/>
</dbReference>
<gene>
    <name evidence="9" type="primary">mrx(A)</name>
    <name evidence="9" type="ORF">GCM10009716_22280</name>
</gene>
<evidence type="ECO:0000256" key="4">
    <source>
        <dbReference type="ARBA" id="ARBA00022989"/>
    </source>
</evidence>
<evidence type="ECO:0000256" key="5">
    <source>
        <dbReference type="ARBA" id="ARBA00023136"/>
    </source>
</evidence>
<accession>A0ABN2P5T2</accession>
<dbReference type="InterPro" id="IPR036259">
    <property type="entry name" value="MFS_trans_sf"/>
</dbReference>
<feature type="transmembrane region" description="Helical" evidence="7">
    <location>
        <begin position="91"/>
        <end position="119"/>
    </location>
</feature>
<dbReference type="PANTHER" id="PTHR23513">
    <property type="entry name" value="INTEGRAL MEMBRANE EFFLUX PROTEIN-RELATED"/>
    <property type="match status" value="1"/>
</dbReference>